<evidence type="ECO:0000256" key="9">
    <source>
        <dbReference type="RuleBase" id="RU003794"/>
    </source>
</evidence>
<dbReference type="InterPro" id="IPR014032">
    <property type="entry name" value="Peptidase_A24A_bac"/>
</dbReference>
<keyword evidence="4" id="KW-0997">Cell inner membrane</keyword>
<reference evidence="13" key="1">
    <citation type="submission" date="2019-02" db="EMBL/GenBank/DDBJ databases">
        <authorList>
            <person name="Li S.-H."/>
        </authorList>
    </citation>
    <scope>NUCLEOTIDE SEQUENCE</scope>
    <source>
        <strain evidence="13">IMCC14734</strain>
    </source>
</reference>
<gene>
    <name evidence="13" type="ORF">EYC98_16070</name>
</gene>
<evidence type="ECO:0000256" key="2">
    <source>
        <dbReference type="ARBA" id="ARBA00005801"/>
    </source>
</evidence>
<feature type="domain" description="Prepilin peptidase A24 N-terminal" evidence="12">
    <location>
        <begin position="20"/>
        <end position="128"/>
    </location>
</feature>
<keyword evidence="9" id="KW-0511">Multifunctional enzyme</keyword>
<dbReference type="RefSeq" id="WP_279246406.1">
    <property type="nucleotide sequence ID" value="NZ_SHNN01000003.1"/>
</dbReference>
<feature type="transmembrane region" description="Helical" evidence="10">
    <location>
        <begin position="186"/>
        <end position="206"/>
    </location>
</feature>
<dbReference type="PRINTS" id="PR00864">
    <property type="entry name" value="PREPILNPTASE"/>
</dbReference>
<evidence type="ECO:0000256" key="3">
    <source>
        <dbReference type="ARBA" id="ARBA00022475"/>
    </source>
</evidence>
<comment type="subcellular location">
    <subcellularLocation>
        <location evidence="1">Cell inner membrane</location>
        <topology evidence="1">Multi-pass membrane protein</topology>
    </subcellularLocation>
    <subcellularLocation>
        <location evidence="9">Cell membrane</location>
        <topology evidence="9">Multi-pass membrane protein</topology>
    </subcellularLocation>
</comment>
<dbReference type="InterPro" id="IPR010627">
    <property type="entry name" value="Prepilin_pept_A24_N"/>
</dbReference>
<evidence type="ECO:0000256" key="6">
    <source>
        <dbReference type="ARBA" id="ARBA00022989"/>
    </source>
</evidence>
<evidence type="ECO:0000256" key="10">
    <source>
        <dbReference type="SAM" id="Phobius"/>
    </source>
</evidence>
<sequence>MEFITAINQHPWLLEALVLLLGLCVGSFLNVLIYRLPVMMESEFRTECYLLLEQDNPADEPERKFNIAFPNSHCPGCKHEIRAWENIPVLSWLLLRGRCSNCDSAISMRYPAVELACGLLSLLLALQFGSASMGLLGALLLTWALIALTMIDIDHQLLPDNITLPLLWLGLLFNIGGTYASLPDAVIGAIAGYLSLWSVYWLFRLLTGKEGMGYGDFKLLAALGAWLGWQALPMIILLSSLVGAVLGGLMMFLQRRGKDIPMPFGPYLAIAGWIAFLWGPEIMAWYWEIAGLQSST</sequence>
<dbReference type="Pfam" id="PF01478">
    <property type="entry name" value="Peptidase_A24"/>
    <property type="match status" value="1"/>
</dbReference>
<comment type="catalytic activity">
    <reaction evidence="9">
        <text>Typically cleaves a -Gly-|-Phe- bond to release an N-terminal, basic peptide of 5-8 residues from type IV prepilin, and then N-methylates the new N-terminal amino group, the methyl donor being S-adenosyl-L-methionine.</text>
        <dbReference type="EC" id="3.4.23.43"/>
    </reaction>
</comment>
<dbReference type="Proteomes" id="UP001143362">
    <property type="component" value="Unassembled WGS sequence"/>
</dbReference>
<keyword evidence="14" id="KW-1185">Reference proteome</keyword>
<keyword evidence="9" id="KW-0378">Hydrolase</keyword>
<evidence type="ECO:0000313" key="14">
    <source>
        <dbReference type="Proteomes" id="UP001143362"/>
    </source>
</evidence>
<protein>
    <recommendedName>
        <fullName evidence="9">Prepilin leader peptidase/N-methyltransferase</fullName>
        <ecNumber evidence="9">2.1.1.-</ecNumber>
        <ecNumber evidence="9">3.4.23.43</ecNumber>
    </recommendedName>
</protein>
<comment type="function">
    <text evidence="9">Plays an essential role in type IV pili and type II pseudopili formation by proteolytically removing the leader sequence from substrate proteins and subsequently monomethylating the alpha-amino group of the newly exposed N-terminal phenylalanine.</text>
</comment>
<evidence type="ECO:0000313" key="13">
    <source>
        <dbReference type="EMBL" id="MCX2982381.1"/>
    </source>
</evidence>
<comment type="caution">
    <text evidence="13">The sequence shown here is derived from an EMBL/GenBank/DDBJ whole genome shotgun (WGS) entry which is preliminary data.</text>
</comment>
<keyword evidence="7 10" id="KW-0472">Membrane</keyword>
<feature type="domain" description="Prepilin type IV endopeptidase peptidase" evidence="11">
    <location>
        <begin position="139"/>
        <end position="247"/>
    </location>
</feature>
<keyword evidence="3" id="KW-1003">Cell membrane</keyword>
<keyword evidence="9" id="KW-0808">Transferase</keyword>
<feature type="transmembrane region" description="Helical" evidence="10">
    <location>
        <begin position="265"/>
        <end position="287"/>
    </location>
</feature>
<dbReference type="InterPro" id="IPR050882">
    <property type="entry name" value="Prepilin_peptidase/N-MTase"/>
</dbReference>
<name>A0ABT3TKV2_9GAMM</name>
<keyword evidence="6 10" id="KW-1133">Transmembrane helix</keyword>
<dbReference type="PANTHER" id="PTHR30487">
    <property type="entry name" value="TYPE 4 PREPILIN-LIKE PROTEINS LEADER PEPTIDE-PROCESSING ENZYME"/>
    <property type="match status" value="1"/>
</dbReference>
<keyword evidence="9" id="KW-0489">Methyltransferase</keyword>
<evidence type="ECO:0000256" key="1">
    <source>
        <dbReference type="ARBA" id="ARBA00004429"/>
    </source>
</evidence>
<dbReference type="EMBL" id="SHNN01000003">
    <property type="protein sequence ID" value="MCX2982381.1"/>
    <property type="molecule type" value="Genomic_DNA"/>
</dbReference>
<organism evidence="13 14">
    <name type="scientific">Candidatus Litorirhabdus singularis</name>
    <dbReference type="NCBI Taxonomy" id="2518993"/>
    <lineage>
        <taxon>Bacteria</taxon>
        <taxon>Pseudomonadati</taxon>
        <taxon>Pseudomonadota</taxon>
        <taxon>Gammaproteobacteria</taxon>
        <taxon>Cellvibrionales</taxon>
        <taxon>Halieaceae</taxon>
        <taxon>Candidatus Litorirhabdus</taxon>
    </lineage>
</organism>
<dbReference type="PANTHER" id="PTHR30487:SF0">
    <property type="entry name" value="PREPILIN LEADER PEPTIDASE_N-METHYLTRANSFERASE-RELATED"/>
    <property type="match status" value="1"/>
</dbReference>
<evidence type="ECO:0000256" key="7">
    <source>
        <dbReference type="ARBA" id="ARBA00023136"/>
    </source>
</evidence>
<dbReference type="InterPro" id="IPR000045">
    <property type="entry name" value="Prepilin_IV_endopep_pep"/>
</dbReference>
<dbReference type="EC" id="3.4.23.43" evidence="9"/>
<feature type="transmembrane region" description="Helical" evidence="10">
    <location>
        <begin position="235"/>
        <end position="253"/>
    </location>
</feature>
<accession>A0ABT3TKV2</accession>
<feature type="transmembrane region" description="Helical" evidence="10">
    <location>
        <begin position="163"/>
        <end position="180"/>
    </location>
</feature>
<dbReference type="Pfam" id="PF06750">
    <property type="entry name" value="A24_N_bact"/>
    <property type="match status" value="1"/>
</dbReference>
<dbReference type="EC" id="2.1.1.-" evidence="9"/>
<evidence type="ECO:0000256" key="8">
    <source>
        <dbReference type="RuleBase" id="RU003793"/>
    </source>
</evidence>
<evidence type="ECO:0000256" key="5">
    <source>
        <dbReference type="ARBA" id="ARBA00022692"/>
    </source>
</evidence>
<feature type="transmembrane region" description="Helical" evidence="10">
    <location>
        <begin position="12"/>
        <end position="34"/>
    </location>
</feature>
<dbReference type="Gene3D" id="1.20.120.1220">
    <property type="match status" value="1"/>
</dbReference>
<evidence type="ECO:0000259" key="12">
    <source>
        <dbReference type="Pfam" id="PF06750"/>
    </source>
</evidence>
<proteinExistence type="inferred from homology"/>
<keyword evidence="5 9" id="KW-0812">Transmembrane</keyword>
<feature type="transmembrane region" description="Helical" evidence="10">
    <location>
        <begin position="134"/>
        <end position="151"/>
    </location>
</feature>
<evidence type="ECO:0000259" key="11">
    <source>
        <dbReference type="Pfam" id="PF01478"/>
    </source>
</evidence>
<comment type="similarity">
    <text evidence="2 8">Belongs to the peptidase A24 family.</text>
</comment>
<keyword evidence="9" id="KW-0645">Protease</keyword>
<evidence type="ECO:0000256" key="4">
    <source>
        <dbReference type="ARBA" id="ARBA00022519"/>
    </source>
</evidence>